<dbReference type="InterPro" id="IPR053171">
    <property type="entry name" value="Viral_Tip_Attach_Protein"/>
</dbReference>
<feature type="region of interest" description="Disordered" evidence="1">
    <location>
        <begin position="1"/>
        <end position="27"/>
    </location>
</feature>
<feature type="domain" description="Tip attachment protein J HDII-ins2" evidence="2">
    <location>
        <begin position="92"/>
        <end position="218"/>
    </location>
</feature>
<organism evidence="3 4">
    <name type="scientific">Citrobacter amalonaticus</name>
    <dbReference type="NCBI Taxonomy" id="35703"/>
    <lineage>
        <taxon>Bacteria</taxon>
        <taxon>Pseudomonadati</taxon>
        <taxon>Pseudomonadota</taxon>
        <taxon>Gammaproteobacteria</taxon>
        <taxon>Enterobacterales</taxon>
        <taxon>Enterobacteriaceae</taxon>
        <taxon>Citrobacter</taxon>
    </lineage>
</organism>
<feature type="non-terminal residue" evidence="3">
    <location>
        <position position="362"/>
    </location>
</feature>
<sequence length="362" mass="40035">MVTATAIKGRKGGSSKTRTPTEQPDDLQSVAKAKILIALGEGEFAGQLTGKDIYLDGTPIENSDGSKNFGGVAWEFRPGTQAQKYIQGIPGTENEINVGTAISSSTAWTHTFTNTQLSAIRLRLKWPSLFRQEDDGDLVGYSINYAIDLQTDGGAWQTVINTRVTGKTTSGYERSHRIALPQAGTTWTVRLRKITADANSAKIGDAMTLQSYTEVIDAKLRYPNTALLYIEFDSSQFNGSIPQISCEPRGRIIRVPDNYNPETRTYGGTWTGAFKWAWTDNPAWIFYDLVVTDRFGLGNRLTAANIDKWTLYQVAQYCDQPVPDGKGGSGTEPRYICNVYVQNRNEAYTVLRDFAAIFRGMT</sequence>
<protein>
    <submittedName>
        <fullName evidence="3">Host specificity protein J</fullName>
    </submittedName>
</protein>
<dbReference type="EMBL" id="VKME01000056">
    <property type="protein sequence ID" value="MBE0131776.1"/>
    <property type="molecule type" value="Genomic_DNA"/>
</dbReference>
<evidence type="ECO:0000313" key="3">
    <source>
        <dbReference type="EMBL" id="MBE0131776.1"/>
    </source>
</evidence>
<name>A0A8I0MR42_CITAM</name>
<dbReference type="AlphaFoldDB" id="A0A8I0MR42"/>
<evidence type="ECO:0000259" key="2">
    <source>
        <dbReference type="Pfam" id="PF24801"/>
    </source>
</evidence>
<dbReference type="Pfam" id="PF24801">
    <property type="entry name" value="FNIII-A_GpJ"/>
    <property type="match status" value="1"/>
</dbReference>
<dbReference type="PANTHER" id="PTHR36251">
    <property type="entry name" value="FELS-1 PROPHAGE HOST SPECIFICITY PROTEIN-RELATED"/>
    <property type="match status" value="1"/>
</dbReference>
<evidence type="ECO:0000313" key="4">
    <source>
        <dbReference type="Proteomes" id="UP000656723"/>
    </source>
</evidence>
<evidence type="ECO:0000256" key="1">
    <source>
        <dbReference type="SAM" id="MobiDB-lite"/>
    </source>
</evidence>
<comment type="caution">
    <text evidence="3">The sequence shown here is derived from an EMBL/GenBank/DDBJ whole genome shotgun (WGS) entry which is preliminary data.</text>
</comment>
<accession>A0A8I0MR42</accession>
<proteinExistence type="predicted"/>
<reference evidence="3" key="1">
    <citation type="submission" date="2019-07" db="EMBL/GenBank/DDBJ databases">
        <title>KPC-2 carbapenem resistent Enterobacterales isolates from Germany.</title>
        <authorList>
            <person name="Yao Y."/>
            <person name="Falgenhauer L."/>
            <person name="Imirzalioglu C."/>
            <person name="Chakraborty T."/>
        </authorList>
    </citation>
    <scope>NUCLEOTIDE SEQUENCE</scope>
    <source>
        <strain evidence="3">CA13304</strain>
    </source>
</reference>
<gene>
    <name evidence="3" type="ORF">FOT72_27805</name>
</gene>
<dbReference type="PANTHER" id="PTHR36251:SF2">
    <property type="entry name" value="GIFSY-2 PROPHAGE HOST SPECIFICITY PROTEIN J, PHAGE LAMBDA"/>
    <property type="match status" value="1"/>
</dbReference>
<dbReference type="InterPro" id="IPR055385">
    <property type="entry name" value="GpJ_HDII-ins2"/>
</dbReference>
<dbReference type="Proteomes" id="UP000656723">
    <property type="component" value="Unassembled WGS sequence"/>
</dbReference>